<gene>
    <name evidence="2" type="ORF">SeLEV6574_g02533</name>
</gene>
<reference evidence="2 3" key="1">
    <citation type="journal article" date="2019" name="Sci. Rep.">
        <title>Comparative genomics of chytrid fungi reveal insights into the obligate biotrophic and pathogenic lifestyle of Synchytrium endobioticum.</title>
        <authorList>
            <person name="van de Vossenberg B.T.L.H."/>
            <person name="Warris S."/>
            <person name="Nguyen H.D.T."/>
            <person name="van Gent-Pelzer M.P.E."/>
            <person name="Joly D.L."/>
            <person name="van de Geest H.C."/>
            <person name="Bonants P.J.M."/>
            <person name="Smith D.S."/>
            <person name="Levesque C.A."/>
            <person name="van der Lee T.A.J."/>
        </authorList>
    </citation>
    <scope>NUCLEOTIDE SEQUENCE [LARGE SCALE GENOMIC DNA]</scope>
    <source>
        <strain evidence="2 3">LEV6574</strain>
    </source>
</reference>
<protein>
    <submittedName>
        <fullName evidence="2">Uncharacterized protein</fullName>
    </submittedName>
</protein>
<dbReference type="GO" id="GO:1902600">
    <property type="term" value="P:proton transmembrane transport"/>
    <property type="evidence" value="ECO:0007669"/>
    <property type="project" value="TreeGrafter"/>
</dbReference>
<dbReference type="VEuPathDB" id="FungiDB:SeMB42_g02640"/>
<evidence type="ECO:0000256" key="1">
    <source>
        <dbReference type="SAM" id="MobiDB-lite"/>
    </source>
</evidence>
<dbReference type="InterPro" id="IPR018786">
    <property type="entry name" value="Mit_KHE1"/>
</dbReference>
<feature type="region of interest" description="Disordered" evidence="1">
    <location>
        <begin position="1"/>
        <end position="22"/>
    </location>
</feature>
<evidence type="ECO:0000313" key="2">
    <source>
        <dbReference type="EMBL" id="TPX47653.1"/>
    </source>
</evidence>
<proteinExistence type="predicted"/>
<dbReference type="PANTHER" id="PTHR28062:SF1">
    <property type="entry name" value="TRANSMEMBRANE PROTEIN"/>
    <property type="match status" value="1"/>
</dbReference>
<dbReference type="GO" id="GO:0005743">
    <property type="term" value="C:mitochondrial inner membrane"/>
    <property type="evidence" value="ECO:0007669"/>
    <property type="project" value="TreeGrafter"/>
</dbReference>
<dbReference type="EMBL" id="QEAM01000072">
    <property type="protein sequence ID" value="TPX47653.1"/>
    <property type="molecule type" value="Genomic_DNA"/>
</dbReference>
<dbReference type="OrthoDB" id="5562676at2759"/>
<dbReference type="GO" id="GO:0006813">
    <property type="term" value="P:potassium ion transport"/>
    <property type="evidence" value="ECO:0007669"/>
    <property type="project" value="TreeGrafter"/>
</dbReference>
<name>A0A507D823_9FUNG</name>
<comment type="caution">
    <text evidence="2">The sequence shown here is derived from an EMBL/GenBank/DDBJ whole genome shotgun (WGS) entry which is preliminary data.</text>
</comment>
<dbReference type="PANTHER" id="PTHR28062">
    <property type="entry name" value="K+-H+ EXCHANGE-LIKE PROTEIN"/>
    <property type="match status" value="1"/>
</dbReference>
<accession>A0A507D823</accession>
<dbReference type="Proteomes" id="UP000320475">
    <property type="component" value="Unassembled WGS sequence"/>
</dbReference>
<evidence type="ECO:0000313" key="3">
    <source>
        <dbReference type="Proteomes" id="UP000320475"/>
    </source>
</evidence>
<sequence length="290" mass="31914">MLRSAPACSKPSRRNMATPHEAAKNASKLIPAFKIIAIPLGRSNILYHVAIPLHSPLHPNHPDHTKPRPFVVAKAQGMLASLLQTWKSWGDASQGTLKRRAHNLGQRLLDRIPMEETFLTHIPSLRGHHAGALGKVEVSVTADVPLDTARQKLQQLVATGAKVHDRYYLGALALIPLTLSLSILPGPNLPLAYNLYRAYCNYKAKAGAATLTQFFNVDSFSFVSRHPQLGIKYKSEILLSEEQAGAVARTVSDQVDDPVRLENELHRAIANTRRTELRKSNESGSTGRNI</sequence>
<organism evidence="2 3">
    <name type="scientific">Synchytrium endobioticum</name>
    <dbReference type="NCBI Taxonomy" id="286115"/>
    <lineage>
        <taxon>Eukaryota</taxon>
        <taxon>Fungi</taxon>
        <taxon>Fungi incertae sedis</taxon>
        <taxon>Chytridiomycota</taxon>
        <taxon>Chytridiomycota incertae sedis</taxon>
        <taxon>Chytridiomycetes</taxon>
        <taxon>Synchytriales</taxon>
        <taxon>Synchytriaceae</taxon>
        <taxon>Synchytrium</taxon>
    </lineage>
</organism>
<dbReference type="AlphaFoldDB" id="A0A507D823"/>
<dbReference type="Pfam" id="PF10173">
    <property type="entry name" value="Mit_KHE1"/>
    <property type="match status" value="1"/>
</dbReference>